<name>A0ABR4PJX3_9HELO</name>
<keyword evidence="4" id="KW-1185">Reference proteome</keyword>
<keyword evidence="2" id="KW-0812">Transmembrane</keyword>
<evidence type="ECO:0000313" key="4">
    <source>
        <dbReference type="Proteomes" id="UP001629113"/>
    </source>
</evidence>
<feature type="transmembrane region" description="Helical" evidence="2">
    <location>
        <begin position="6"/>
        <end position="23"/>
    </location>
</feature>
<organism evidence="3 4">
    <name type="scientific">Phlyctema vagabunda</name>
    <dbReference type="NCBI Taxonomy" id="108571"/>
    <lineage>
        <taxon>Eukaryota</taxon>
        <taxon>Fungi</taxon>
        <taxon>Dikarya</taxon>
        <taxon>Ascomycota</taxon>
        <taxon>Pezizomycotina</taxon>
        <taxon>Leotiomycetes</taxon>
        <taxon>Helotiales</taxon>
        <taxon>Dermateaceae</taxon>
        <taxon>Phlyctema</taxon>
    </lineage>
</organism>
<feature type="region of interest" description="Disordered" evidence="1">
    <location>
        <begin position="99"/>
        <end position="118"/>
    </location>
</feature>
<dbReference type="Proteomes" id="UP001629113">
    <property type="component" value="Unassembled WGS sequence"/>
</dbReference>
<sequence length="118" mass="12885">MAVAEVISAWLPAFLAPIILYFARDFAIHRGWLNPPHAPKSVEDSFRTLTKEIQYLNKNIDGLRKENVAAAAVASEGAQNIVERLNELGEAHQRDGGALIHQRVPRSPVPSAAAHLDG</sequence>
<gene>
    <name evidence="3" type="ORF">PVAG01_05377</name>
</gene>
<evidence type="ECO:0000256" key="1">
    <source>
        <dbReference type="SAM" id="MobiDB-lite"/>
    </source>
</evidence>
<evidence type="ECO:0000313" key="3">
    <source>
        <dbReference type="EMBL" id="KAL3423630.1"/>
    </source>
</evidence>
<accession>A0ABR4PJX3</accession>
<keyword evidence="2" id="KW-1133">Transmembrane helix</keyword>
<protein>
    <submittedName>
        <fullName evidence="3">Uncharacterized protein</fullName>
    </submittedName>
</protein>
<keyword evidence="2" id="KW-0472">Membrane</keyword>
<comment type="caution">
    <text evidence="3">The sequence shown here is derived from an EMBL/GenBank/DDBJ whole genome shotgun (WGS) entry which is preliminary data.</text>
</comment>
<reference evidence="3 4" key="1">
    <citation type="submission" date="2024-06" db="EMBL/GenBank/DDBJ databases">
        <title>Complete genome of Phlyctema vagabunda strain 19-DSS-EL-015.</title>
        <authorList>
            <person name="Fiorenzani C."/>
        </authorList>
    </citation>
    <scope>NUCLEOTIDE SEQUENCE [LARGE SCALE GENOMIC DNA]</scope>
    <source>
        <strain evidence="3 4">19-DSS-EL-015</strain>
    </source>
</reference>
<evidence type="ECO:0000256" key="2">
    <source>
        <dbReference type="SAM" id="Phobius"/>
    </source>
</evidence>
<dbReference type="EMBL" id="JBFCZG010000004">
    <property type="protein sequence ID" value="KAL3423630.1"/>
    <property type="molecule type" value="Genomic_DNA"/>
</dbReference>
<proteinExistence type="predicted"/>